<dbReference type="EC" id="4.1.1.112" evidence="6"/>
<feature type="binding site" evidence="13">
    <location>
        <begin position="102"/>
        <end position="105"/>
    </location>
    <ligand>
        <name>substrate</name>
    </ligand>
</feature>
<evidence type="ECO:0000256" key="8">
    <source>
        <dbReference type="ARBA" id="ARBA00025046"/>
    </source>
</evidence>
<proteinExistence type="inferred from homology"/>
<feature type="binding site" evidence="13">
    <location>
        <position position="125"/>
    </location>
    <ligand>
        <name>Mg(2+)</name>
        <dbReference type="ChEBI" id="CHEBI:18420"/>
    </ligand>
</feature>
<evidence type="ECO:0000256" key="11">
    <source>
        <dbReference type="ARBA" id="ARBA00032305"/>
    </source>
</evidence>
<dbReference type="GO" id="GO:0008948">
    <property type="term" value="F:oxaloacetate decarboxylase activity"/>
    <property type="evidence" value="ECO:0007669"/>
    <property type="project" value="UniProtKB-EC"/>
</dbReference>
<feature type="binding site" evidence="13">
    <location>
        <position position="124"/>
    </location>
    <ligand>
        <name>Mg(2+)</name>
        <dbReference type="ChEBI" id="CHEBI:18420"/>
    </ligand>
</feature>
<evidence type="ECO:0000313" key="14">
    <source>
        <dbReference type="EMBL" id="XCH09996.1"/>
    </source>
</evidence>
<comment type="similarity">
    <text evidence="3">Belongs to the class II aldolase/RraA-like family.</text>
</comment>
<evidence type="ECO:0000256" key="5">
    <source>
        <dbReference type="ARBA" id="ARBA00012213"/>
    </source>
</evidence>
<comment type="catalytic activity">
    <reaction evidence="12">
        <text>oxaloacetate + H(+) = pyruvate + CO2</text>
        <dbReference type="Rhea" id="RHEA:15641"/>
        <dbReference type="ChEBI" id="CHEBI:15361"/>
        <dbReference type="ChEBI" id="CHEBI:15378"/>
        <dbReference type="ChEBI" id="CHEBI:16452"/>
        <dbReference type="ChEBI" id="CHEBI:16526"/>
        <dbReference type="EC" id="4.1.1.112"/>
    </reaction>
</comment>
<dbReference type="EMBL" id="CP159279">
    <property type="protein sequence ID" value="XCH09996.1"/>
    <property type="molecule type" value="Genomic_DNA"/>
</dbReference>
<organism evidence="14">
    <name type="scientific">Arthrobacter sp. K5</name>
    <dbReference type="NCBI Taxonomy" id="2839623"/>
    <lineage>
        <taxon>Bacteria</taxon>
        <taxon>Bacillati</taxon>
        <taxon>Actinomycetota</taxon>
        <taxon>Actinomycetes</taxon>
        <taxon>Micrococcales</taxon>
        <taxon>Micrococcaceae</taxon>
        <taxon>Arthrobacter</taxon>
    </lineage>
</organism>
<accession>A0AAU8EM92</accession>
<dbReference type="GO" id="GO:0047443">
    <property type="term" value="F:4-hydroxy-4-methyl-2-oxoglutarate aldolase activity"/>
    <property type="evidence" value="ECO:0007669"/>
    <property type="project" value="UniProtKB-EC"/>
</dbReference>
<dbReference type="RefSeq" id="WP_353710669.1">
    <property type="nucleotide sequence ID" value="NZ_CP159279.1"/>
</dbReference>
<comment type="catalytic activity">
    <reaction evidence="1">
        <text>4-hydroxy-4-methyl-2-oxoglutarate = 2 pyruvate</text>
        <dbReference type="Rhea" id="RHEA:22748"/>
        <dbReference type="ChEBI" id="CHEBI:15361"/>
        <dbReference type="ChEBI" id="CHEBI:58276"/>
        <dbReference type="EC" id="4.1.3.17"/>
    </reaction>
</comment>
<keyword evidence="13" id="KW-0479">Metal-binding</keyword>
<evidence type="ECO:0000256" key="12">
    <source>
        <dbReference type="ARBA" id="ARBA00047973"/>
    </source>
</evidence>
<evidence type="ECO:0000256" key="13">
    <source>
        <dbReference type="PIRSR" id="PIRSR605493-1"/>
    </source>
</evidence>
<dbReference type="EC" id="4.1.3.17" evidence="5"/>
<dbReference type="Pfam" id="PF03737">
    <property type="entry name" value="RraA-like"/>
    <property type="match status" value="1"/>
</dbReference>
<evidence type="ECO:0000256" key="4">
    <source>
        <dbReference type="ARBA" id="ARBA00011233"/>
    </source>
</evidence>
<evidence type="ECO:0000256" key="10">
    <source>
        <dbReference type="ARBA" id="ARBA00030169"/>
    </source>
</evidence>
<dbReference type="GO" id="GO:0046872">
    <property type="term" value="F:metal ion binding"/>
    <property type="evidence" value="ECO:0007669"/>
    <property type="project" value="UniProtKB-KW"/>
</dbReference>
<comment type="subunit">
    <text evidence="4">Homotrimer.</text>
</comment>
<dbReference type="SUPFAM" id="SSF89562">
    <property type="entry name" value="RraA-like"/>
    <property type="match status" value="1"/>
</dbReference>
<dbReference type="InterPro" id="IPR036704">
    <property type="entry name" value="RraA/RraA-like_sf"/>
</dbReference>
<dbReference type="PANTHER" id="PTHR33254">
    <property type="entry name" value="4-HYDROXY-4-METHYL-2-OXOGLUTARATE ALDOLASE 3-RELATED"/>
    <property type="match status" value="1"/>
</dbReference>
<sequence>MFIDAATTSLTVGHRPTNSGMEFVEGLKQYPTANVGDAMDRLNLMDTGIASQWATGRCVGPALTVLTREGDNLAIHRALDDAEPGDILVINALGGTTRAVFGDLLAEICLAAGIAGVVIDGLTRDRAAIKELGLPVWARGVSPAGPAKYGPGSVSVPVACGGTVVNPGDLITADDDGVAVIPIQRAESVLRRLADIDKFEEDLRAKIRNSTTATAVGAVKHLASSI</sequence>
<evidence type="ECO:0000256" key="3">
    <source>
        <dbReference type="ARBA" id="ARBA00008621"/>
    </source>
</evidence>
<evidence type="ECO:0000256" key="9">
    <source>
        <dbReference type="ARBA" id="ARBA00029596"/>
    </source>
</evidence>
<comment type="cofactor">
    <cofactor evidence="2">
        <name>a divalent metal cation</name>
        <dbReference type="ChEBI" id="CHEBI:60240"/>
    </cofactor>
</comment>
<comment type="cofactor">
    <cofactor evidence="13">
        <name>Mg(2+)</name>
        <dbReference type="ChEBI" id="CHEBI:18420"/>
    </cofactor>
</comment>
<dbReference type="InterPro" id="IPR005493">
    <property type="entry name" value="RraA/RraA-like"/>
</dbReference>
<evidence type="ECO:0000256" key="7">
    <source>
        <dbReference type="ARBA" id="ARBA00016549"/>
    </source>
</evidence>
<evidence type="ECO:0000256" key="2">
    <source>
        <dbReference type="ARBA" id="ARBA00001968"/>
    </source>
</evidence>
<dbReference type="Gene3D" id="3.50.30.40">
    <property type="entry name" value="Ribonuclease E inhibitor RraA/RraA-like"/>
    <property type="match status" value="1"/>
</dbReference>
<comment type="function">
    <text evidence="8">Catalyzes the aldol cleavage of 4-hydroxy-4-methyl-2-oxoglutarate (HMG) into 2 molecules of pyruvate. Also contains a secondary oxaloacetate (OAA) decarboxylase activity due to the common pyruvate enolate transition state formed following C-C bond cleavage in the retro-aldol and decarboxylation reactions.</text>
</comment>
<evidence type="ECO:0000256" key="6">
    <source>
        <dbReference type="ARBA" id="ARBA00012947"/>
    </source>
</evidence>
<dbReference type="AlphaFoldDB" id="A0AAU8EM92"/>
<keyword evidence="13" id="KW-0460">Magnesium</keyword>
<gene>
    <name evidence="14" type="ORF">ABRP34_14210</name>
</gene>
<protein>
    <recommendedName>
        <fullName evidence="7">Putative 4-hydroxy-4-methyl-2-oxoglutarate aldolase</fullName>
        <ecNumber evidence="6">4.1.1.112</ecNumber>
        <ecNumber evidence="5">4.1.3.17</ecNumber>
    </recommendedName>
    <alternativeName>
        <fullName evidence="11">Oxaloacetate decarboxylase</fullName>
    </alternativeName>
    <alternativeName>
        <fullName evidence="9">Regulator of ribonuclease activity homolog</fullName>
    </alternativeName>
    <alternativeName>
        <fullName evidence="10">RraA-like protein</fullName>
    </alternativeName>
</protein>
<reference evidence="14" key="1">
    <citation type="submission" date="2024-06" db="EMBL/GenBank/DDBJ databases">
        <title>Biodegradation of dimethachlon by Arthrobacter sp. K5: mechanistic insights and ecological implications.</title>
        <authorList>
            <person name="Hu S."/>
            <person name="Lu P."/>
        </authorList>
    </citation>
    <scope>NUCLEOTIDE SEQUENCE</scope>
    <source>
        <strain evidence="14">K5</strain>
    </source>
</reference>
<dbReference type="CDD" id="cd16841">
    <property type="entry name" value="RraA_family"/>
    <property type="match status" value="1"/>
</dbReference>
<name>A0AAU8EM92_9MICC</name>
<dbReference type="PANTHER" id="PTHR33254:SF4">
    <property type="entry name" value="4-HYDROXY-4-METHYL-2-OXOGLUTARATE ALDOLASE 3-RELATED"/>
    <property type="match status" value="1"/>
</dbReference>
<evidence type="ECO:0000256" key="1">
    <source>
        <dbReference type="ARBA" id="ARBA00001342"/>
    </source>
</evidence>